<dbReference type="OrthoDB" id="1506812at2759"/>
<feature type="transmembrane region" description="Helical" evidence="1">
    <location>
        <begin position="47"/>
        <end position="64"/>
    </location>
</feature>
<sequence>MSPTEKRRSVEDSFIDLRLIAEGTAWIWIYTTTIEFFKFFMIHLRRVRIMHSYSVVFLYWFYVFS</sequence>
<keyword evidence="3" id="KW-1185">Reference proteome</keyword>
<name>A0A9J6ATC5_SOLCO</name>
<evidence type="ECO:0000313" key="3">
    <source>
        <dbReference type="Proteomes" id="UP000824120"/>
    </source>
</evidence>
<protein>
    <submittedName>
        <fullName evidence="2">Uncharacterized protein</fullName>
    </submittedName>
</protein>
<dbReference type="Proteomes" id="UP000824120">
    <property type="component" value="Chromosome 2"/>
</dbReference>
<keyword evidence="1" id="KW-0812">Transmembrane</keyword>
<keyword evidence="1" id="KW-0472">Membrane</keyword>
<dbReference type="AlphaFoldDB" id="A0A9J6ATC5"/>
<gene>
    <name evidence="2" type="ORF">H5410_013039</name>
</gene>
<proteinExistence type="predicted"/>
<evidence type="ECO:0000256" key="1">
    <source>
        <dbReference type="SAM" id="Phobius"/>
    </source>
</evidence>
<accession>A0A9J6ATC5</accession>
<evidence type="ECO:0000313" key="2">
    <source>
        <dbReference type="EMBL" id="KAG5627821.1"/>
    </source>
</evidence>
<keyword evidence="1" id="KW-1133">Transmembrane helix</keyword>
<dbReference type="EMBL" id="JACXVP010000002">
    <property type="protein sequence ID" value="KAG5627821.1"/>
    <property type="molecule type" value="Genomic_DNA"/>
</dbReference>
<reference evidence="2 3" key="1">
    <citation type="submission" date="2020-09" db="EMBL/GenBank/DDBJ databases">
        <title>De no assembly of potato wild relative species, Solanum commersonii.</title>
        <authorList>
            <person name="Cho K."/>
        </authorList>
    </citation>
    <scope>NUCLEOTIDE SEQUENCE [LARGE SCALE GENOMIC DNA]</scope>
    <source>
        <strain evidence="2">LZ3.2</strain>
        <tissue evidence="2">Leaf</tissue>
    </source>
</reference>
<organism evidence="2 3">
    <name type="scientific">Solanum commersonii</name>
    <name type="common">Commerson's wild potato</name>
    <name type="synonym">Commerson's nightshade</name>
    <dbReference type="NCBI Taxonomy" id="4109"/>
    <lineage>
        <taxon>Eukaryota</taxon>
        <taxon>Viridiplantae</taxon>
        <taxon>Streptophyta</taxon>
        <taxon>Embryophyta</taxon>
        <taxon>Tracheophyta</taxon>
        <taxon>Spermatophyta</taxon>
        <taxon>Magnoliopsida</taxon>
        <taxon>eudicotyledons</taxon>
        <taxon>Gunneridae</taxon>
        <taxon>Pentapetalae</taxon>
        <taxon>asterids</taxon>
        <taxon>lamiids</taxon>
        <taxon>Solanales</taxon>
        <taxon>Solanaceae</taxon>
        <taxon>Solanoideae</taxon>
        <taxon>Solaneae</taxon>
        <taxon>Solanum</taxon>
    </lineage>
</organism>
<comment type="caution">
    <text evidence="2">The sequence shown here is derived from an EMBL/GenBank/DDBJ whole genome shotgun (WGS) entry which is preliminary data.</text>
</comment>